<evidence type="ECO:0000313" key="2">
    <source>
        <dbReference type="EMBL" id="PWK24296.1"/>
    </source>
</evidence>
<dbReference type="EMBL" id="JACWLN010000003">
    <property type="protein sequence ID" value="MBD1260577.1"/>
    <property type="molecule type" value="Genomic_DNA"/>
</dbReference>
<reference evidence="1 4" key="2">
    <citation type="submission" date="2020-07" db="EMBL/GenBank/DDBJ databases">
        <title>The draft genome sequence of Maribacter polysiphoniae KCTC 22021.</title>
        <authorList>
            <person name="Mu L."/>
        </authorList>
    </citation>
    <scope>NUCLEOTIDE SEQUENCE [LARGE SCALE GENOMIC DNA]</scope>
    <source>
        <strain evidence="1 4">KCTC 22021</strain>
    </source>
</reference>
<dbReference type="EMBL" id="QGGQ01000003">
    <property type="protein sequence ID" value="PWK24296.1"/>
    <property type="molecule type" value="Genomic_DNA"/>
</dbReference>
<gene>
    <name evidence="1" type="ORF">HZY62_08250</name>
    <name evidence="2" type="ORF">LX92_01886</name>
</gene>
<accession>A0A316E2L7</accession>
<proteinExistence type="predicted"/>
<dbReference type="Proteomes" id="UP000245667">
    <property type="component" value="Unassembled WGS sequence"/>
</dbReference>
<protein>
    <submittedName>
        <fullName evidence="2">Uncharacterized protein</fullName>
    </submittedName>
</protein>
<evidence type="ECO:0000313" key="4">
    <source>
        <dbReference type="Proteomes" id="UP000651837"/>
    </source>
</evidence>
<name>A0A316E2L7_9FLAO</name>
<sequence>MLAVFLLEFLLPFHVGHYTTLFLVPLVNRTLVDSLFTCNFGHSMSLFNFFEDINALALAKRTFIWELKSKINSNSILSDVSEEGQDILENYFWTYKIKLHLPDYCRASRTFLNPYVVRSQFPPLLTKKSFNISITTQPL</sequence>
<reference evidence="2 3" key="1">
    <citation type="submission" date="2018-05" db="EMBL/GenBank/DDBJ databases">
        <title>Genomic Encyclopedia of Archaeal and Bacterial Type Strains, Phase II (KMG-II): from individual species to whole genera.</title>
        <authorList>
            <person name="Goeker M."/>
        </authorList>
    </citation>
    <scope>NUCLEOTIDE SEQUENCE [LARGE SCALE GENOMIC DNA]</scope>
    <source>
        <strain evidence="2 3">DSM 23514</strain>
    </source>
</reference>
<dbReference type="OrthoDB" id="9825180at2"/>
<keyword evidence="4" id="KW-1185">Reference proteome</keyword>
<dbReference type="Proteomes" id="UP000651837">
    <property type="component" value="Unassembled WGS sequence"/>
</dbReference>
<comment type="caution">
    <text evidence="2">The sequence shown here is derived from an EMBL/GenBank/DDBJ whole genome shotgun (WGS) entry which is preliminary data.</text>
</comment>
<dbReference type="AlphaFoldDB" id="A0A316E2L7"/>
<evidence type="ECO:0000313" key="1">
    <source>
        <dbReference type="EMBL" id="MBD1260577.1"/>
    </source>
</evidence>
<evidence type="ECO:0000313" key="3">
    <source>
        <dbReference type="Proteomes" id="UP000245667"/>
    </source>
</evidence>
<organism evidence="2 3">
    <name type="scientific">Maribacter polysiphoniae</name>
    <dbReference type="NCBI Taxonomy" id="429344"/>
    <lineage>
        <taxon>Bacteria</taxon>
        <taxon>Pseudomonadati</taxon>
        <taxon>Bacteroidota</taxon>
        <taxon>Flavobacteriia</taxon>
        <taxon>Flavobacteriales</taxon>
        <taxon>Flavobacteriaceae</taxon>
        <taxon>Maribacter</taxon>
    </lineage>
</organism>
<dbReference type="RefSeq" id="WP_109650023.1">
    <property type="nucleotide sequence ID" value="NZ_JACWLN010000003.1"/>
</dbReference>